<dbReference type="SUPFAM" id="SSF52467">
    <property type="entry name" value="DHS-like NAD/FAD-binding domain"/>
    <property type="match status" value="1"/>
</dbReference>
<gene>
    <name evidence="6" type="ORF">QBC40DRAFT_311735</name>
</gene>
<dbReference type="GO" id="GO:0070403">
    <property type="term" value="F:NAD+ binding"/>
    <property type="evidence" value="ECO:0007669"/>
    <property type="project" value="InterPro"/>
</dbReference>
<keyword evidence="2" id="KW-0808">Transferase</keyword>
<feature type="binding site" evidence="4">
    <location>
        <position position="95"/>
    </location>
    <ligand>
        <name>Zn(2+)</name>
        <dbReference type="ChEBI" id="CHEBI:29105"/>
    </ligand>
</feature>
<dbReference type="GO" id="GO:0046872">
    <property type="term" value="F:metal ion binding"/>
    <property type="evidence" value="ECO:0007669"/>
    <property type="project" value="UniProtKB-KW"/>
</dbReference>
<proteinExistence type="inferred from homology"/>
<accession>A0AAN6X610</accession>
<reference evidence="6" key="2">
    <citation type="submission" date="2023-05" db="EMBL/GenBank/DDBJ databases">
        <authorList>
            <consortium name="Lawrence Berkeley National Laboratory"/>
            <person name="Steindorff A."/>
            <person name="Hensen N."/>
            <person name="Bonometti L."/>
            <person name="Westerberg I."/>
            <person name="Brannstrom I.O."/>
            <person name="Guillou S."/>
            <person name="Cros-Aarteil S."/>
            <person name="Calhoun S."/>
            <person name="Haridas S."/>
            <person name="Kuo A."/>
            <person name="Mondo S."/>
            <person name="Pangilinan J."/>
            <person name="Riley R."/>
            <person name="Labutti K."/>
            <person name="Andreopoulos B."/>
            <person name="Lipzen A."/>
            <person name="Chen C."/>
            <person name="Yanf M."/>
            <person name="Daum C."/>
            <person name="Ng V."/>
            <person name="Clum A."/>
            <person name="Ohm R."/>
            <person name="Martin F."/>
            <person name="Silar P."/>
            <person name="Natvig D."/>
            <person name="Lalanne C."/>
            <person name="Gautier V."/>
            <person name="Ament-Velasquez S.L."/>
            <person name="Kruys A."/>
            <person name="Hutchinson M.I."/>
            <person name="Powell A.J."/>
            <person name="Barry K."/>
            <person name="Miller A.N."/>
            <person name="Grigoriev I.V."/>
            <person name="Debuchy R."/>
            <person name="Gladieux P."/>
            <person name="Thoren M.H."/>
            <person name="Johannesson H."/>
        </authorList>
    </citation>
    <scope>NUCLEOTIDE SEQUENCE</scope>
    <source>
        <strain evidence="6">CBS 315.58</strain>
    </source>
</reference>
<dbReference type="PANTHER" id="PTHR11085:SF8">
    <property type="entry name" value="NAD-DEPENDENT HISTONE DEACETYLASE HST3"/>
    <property type="match status" value="1"/>
</dbReference>
<dbReference type="EMBL" id="MU864120">
    <property type="protein sequence ID" value="KAK4194053.1"/>
    <property type="molecule type" value="Genomic_DNA"/>
</dbReference>
<dbReference type="GO" id="GO:0017136">
    <property type="term" value="F:histone deacetylase activity, NAD-dependent"/>
    <property type="evidence" value="ECO:0007669"/>
    <property type="project" value="TreeGrafter"/>
</dbReference>
<evidence type="ECO:0000313" key="7">
    <source>
        <dbReference type="Proteomes" id="UP001303160"/>
    </source>
</evidence>
<keyword evidence="7" id="KW-1185">Reference proteome</keyword>
<feature type="domain" description="Deacetylase sirtuin-type" evidence="5">
    <location>
        <begin position="7"/>
        <end position="259"/>
    </location>
</feature>
<dbReference type="Pfam" id="PF02146">
    <property type="entry name" value="SIR2"/>
    <property type="match status" value="1"/>
</dbReference>
<protein>
    <submittedName>
        <fullName evidence="6">DHS-like NAD/FAD-binding domain-containing protein</fullName>
    </submittedName>
</protein>
<reference evidence="6" key="1">
    <citation type="journal article" date="2023" name="Mol. Phylogenet. Evol.">
        <title>Genome-scale phylogeny and comparative genomics of the fungal order Sordariales.</title>
        <authorList>
            <person name="Hensen N."/>
            <person name="Bonometti L."/>
            <person name="Westerberg I."/>
            <person name="Brannstrom I.O."/>
            <person name="Guillou S."/>
            <person name="Cros-Aarteil S."/>
            <person name="Calhoun S."/>
            <person name="Haridas S."/>
            <person name="Kuo A."/>
            <person name="Mondo S."/>
            <person name="Pangilinan J."/>
            <person name="Riley R."/>
            <person name="LaButti K."/>
            <person name="Andreopoulos B."/>
            <person name="Lipzen A."/>
            <person name="Chen C."/>
            <person name="Yan M."/>
            <person name="Daum C."/>
            <person name="Ng V."/>
            <person name="Clum A."/>
            <person name="Steindorff A."/>
            <person name="Ohm R.A."/>
            <person name="Martin F."/>
            <person name="Silar P."/>
            <person name="Natvig D.O."/>
            <person name="Lalanne C."/>
            <person name="Gautier V."/>
            <person name="Ament-Velasquez S.L."/>
            <person name="Kruys A."/>
            <person name="Hutchinson M.I."/>
            <person name="Powell A.J."/>
            <person name="Barry K."/>
            <person name="Miller A.N."/>
            <person name="Grigoriev I.V."/>
            <person name="Debuchy R."/>
            <person name="Gladieux P."/>
            <person name="Hiltunen Thoren M."/>
            <person name="Johannesson H."/>
        </authorList>
    </citation>
    <scope>NUCLEOTIDE SEQUENCE</scope>
    <source>
        <strain evidence="6">CBS 315.58</strain>
    </source>
</reference>
<keyword evidence="3" id="KW-0520">NAD</keyword>
<keyword evidence="4" id="KW-0862">Zinc</keyword>
<evidence type="ECO:0000256" key="2">
    <source>
        <dbReference type="ARBA" id="ARBA00022679"/>
    </source>
</evidence>
<feature type="binding site" evidence="4">
    <location>
        <position position="118"/>
    </location>
    <ligand>
        <name>Zn(2+)</name>
        <dbReference type="ChEBI" id="CHEBI:29105"/>
    </ligand>
</feature>
<evidence type="ECO:0000256" key="4">
    <source>
        <dbReference type="PROSITE-ProRule" id="PRU00236"/>
    </source>
</evidence>
<keyword evidence="4" id="KW-0479">Metal-binding</keyword>
<evidence type="ECO:0000259" key="5">
    <source>
        <dbReference type="PROSITE" id="PS50305"/>
    </source>
</evidence>
<evidence type="ECO:0000256" key="3">
    <source>
        <dbReference type="ARBA" id="ARBA00023027"/>
    </source>
</evidence>
<sequence>MKAQRLRHIGPMNTHELQLISDAVKDSSNIIAITGAGISLSAGIPSAKNCKPAPTHLFIRNLCFRGQLIRTYAQNIDGKEDELHGSLRFLRCMYCNIRTSWDVHNLESATLLGEQPVCLKCERVSRDRMARNKRRSNPGALRLDITLYDEVHLQVNEITDLKIHDLTRENPEILLIFGTRLLIKGVKNMVKEFAQSIHGRGGLVVFVNLTAPNARVWGGIIDFWVKWDCDSWVKDLKNRNMEWSSSLTEGAEAARNNTP</sequence>
<comment type="similarity">
    <text evidence="1">Belongs to the sirtuin family. Class I subfamily.</text>
</comment>
<organism evidence="6 7">
    <name type="scientific">Triangularia verruculosa</name>
    <dbReference type="NCBI Taxonomy" id="2587418"/>
    <lineage>
        <taxon>Eukaryota</taxon>
        <taxon>Fungi</taxon>
        <taxon>Dikarya</taxon>
        <taxon>Ascomycota</taxon>
        <taxon>Pezizomycotina</taxon>
        <taxon>Sordariomycetes</taxon>
        <taxon>Sordariomycetidae</taxon>
        <taxon>Sordariales</taxon>
        <taxon>Podosporaceae</taxon>
        <taxon>Triangularia</taxon>
    </lineage>
</organism>
<dbReference type="Proteomes" id="UP001303160">
    <property type="component" value="Unassembled WGS sequence"/>
</dbReference>
<dbReference type="GO" id="GO:0005634">
    <property type="term" value="C:nucleus"/>
    <property type="evidence" value="ECO:0007669"/>
    <property type="project" value="TreeGrafter"/>
</dbReference>
<dbReference type="InterPro" id="IPR003000">
    <property type="entry name" value="Sirtuin"/>
</dbReference>
<comment type="caution">
    <text evidence="6">The sequence shown here is derived from an EMBL/GenBank/DDBJ whole genome shotgun (WGS) entry which is preliminary data.</text>
</comment>
<dbReference type="PROSITE" id="PS50305">
    <property type="entry name" value="SIRTUIN"/>
    <property type="match status" value="1"/>
</dbReference>
<evidence type="ECO:0000313" key="6">
    <source>
        <dbReference type="EMBL" id="KAK4194053.1"/>
    </source>
</evidence>
<dbReference type="PANTHER" id="PTHR11085">
    <property type="entry name" value="NAD-DEPENDENT PROTEIN DEACYLASE SIRTUIN-5, MITOCHONDRIAL-RELATED"/>
    <property type="match status" value="1"/>
</dbReference>
<dbReference type="InterPro" id="IPR029035">
    <property type="entry name" value="DHS-like_NAD/FAD-binding_dom"/>
</dbReference>
<feature type="active site" description="Proton acceptor" evidence="4">
    <location>
        <position position="84"/>
    </location>
</feature>
<dbReference type="Gene3D" id="3.40.50.1220">
    <property type="entry name" value="TPP-binding domain"/>
    <property type="match status" value="1"/>
</dbReference>
<evidence type="ECO:0000256" key="1">
    <source>
        <dbReference type="ARBA" id="ARBA00006924"/>
    </source>
</evidence>
<dbReference type="AlphaFoldDB" id="A0AAN6X610"/>
<feature type="binding site" evidence="4">
    <location>
        <position position="121"/>
    </location>
    <ligand>
        <name>Zn(2+)</name>
        <dbReference type="ChEBI" id="CHEBI:29105"/>
    </ligand>
</feature>
<name>A0AAN6X610_9PEZI</name>
<dbReference type="InterPro" id="IPR050134">
    <property type="entry name" value="NAD-dep_sirtuin_deacylases"/>
</dbReference>
<dbReference type="InterPro" id="IPR026590">
    <property type="entry name" value="Ssirtuin_cat_dom"/>
</dbReference>
<feature type="binding site" evidence="4">
    <location>
        <position position="92"/>
    </location>
    <ligand>
        <name>Zn(2+)</name>
        <dbReference type="ChEBI" id="CHEBI:29105"/>
    </ligand>
</feature>